<dbReference type="RefSeq" id="XP_060447992.1">
    <property type="nucleotide sequence ID" value="XM_060586058.1"/>
</dbReference>
<dbReference type="GO" id="GO:0031931">
    <property type="term" value="C:TORC1 complex"/>
    <property type="evidence" value="ECO:0007669"/>
    <property type="project" value="InterPro"/>
</dbReference>
<dbReference type="Proteomes" id="UP001243989">
    <property type="component" value="Unassembled WGS sequence"/>
</dbReference>
<reference evidence="4" key="1">
    <citation type="submission" date="2021-06" db="EMBL/GenBank/DDBJ databases">
        <title>Comparative genomics, transcriptomics and evolutionary studies reveal genomic signatures of adaptation to plant cell wall in hemibiotrophic fungi.</title>
        <authorList>
            <consortium name="DOE Joint Genome Institute"/>
            <person name="Baroncelli R."/>
            <person name="Diaz J.F."/>
            <person name="Benocci T."/>
            <person name="Peng M."/>
            <person name="Battaglia E."/>
            <person name="Haridas S."/>
            <person name="Andreopoulos W."/>
            <person name="Labutti K."/>
            <person name="Pangilinan J."/>
            <person name="Floch G.L."/>
            <person name="Makela M.R."/>
            <person name="Henrissat B."/>
            <person name="Grigoriev I.V."/>
            <person name="Crouch J.A."/>
            <person name="De Vries R.P."/>
            <person name="Sukno S.A."/>
            <person name="Thon M.R."/>
        </authorList>
    </citation>
    <scope>NUCLEOTIDE SEQUENCE</scope>
    <source>
        <strain evidence="4">CBS 102054</strain>
    </source>
</reference>
<dbReference type="GO" id="GO:0031932">
    <property type="term" value="C:TORC2 complex"/>
    <property type="evidence" value="ECO:0007669"/>
    <property type="project" value="InterPro"/>
</dbReference>
<feature type="region of interest" description="Disordered" evidence="3">
    <location>
        <begin position="980"/>
        <end position="1009"/>
    </location>
</feature>
<dbReference type="SUPFAM" id="SSF50978">
    <property type="entry name" value="WD40 repeat-like"/>
    <property type="match status" value="1"/>
</dbReference>
<feature type="compositionally biased region" description="Basic residues" evidence="3">
    <location>
        <begin position="229"/>
        <end position="241"/>
    </location>
</feature>
<dbReference type="AlphaFoldDB" id="A0AAJ0EJX6"/>
<feature type="compositionally biased region" description="Pro residues" evidence="3">
    <location>
        <begin position="164"/>
        <end position="181"/>
    </location>
</feature>
<feature type="region of interest" description="Disordered" evidence="3">
    <location>
        <begin position="207"/>
        <end position="251"/>
    </location>
</feature>
<dbReference type="InterPro" id="IPR001680">
    <property type="entry name" value="WD40_rpt"/>
</dbReference>
<dbReference type="InterPro" id="IPR036322">
    <property type="entry name" value="WD40_repeat_dom_sf"/>
</dbReference>
<organism evidence="4 5">
    <name type="scientific">Colletotrichum phormii</name>
    <dbReference type="NCBI Taxonomy" id="359342"/>
    <lineage>
        <taxon>Eukaryota</taxon>
        <taxon>Fungi</taxon>
        <taxon>Dikarya</taxon>
        <taxon>Ascomycota</taxon>
        <taxon>Pezizomycotina</taxon>
        <taxon>Sordariomycetes</taxon>
        <taxon>Hypocreomycetidae</taxon>
        <taxon>Glomerellales</taxon>
        <taxon>Glomerellaceae</taxon>
        <taxon>Colletotrichum</taxon>
        <taxon>Colletotrichum acutatum species complex</taxon>
    </lineage>
</organism>
<dbReference type="InterPro" id="IPR037588">
    <property type="entry name" value="MLST8"/>
</dbReference>
<dbReference type="InterPro" id="IPR015943">
    <property type="entry name" value="WD40/YVTN_repeat-like_dom_sf"/>
</dbReference>
<dbReference type="SMART" id="SM00320">
    <property type="entry name" value="WD40"/>
    <property type="match status" value="6"/>
</dbReference>
<feature type="region of interest" description="Disordered" evidence="3">
    <location>
        <begin position="160"/>
        <end position="187"/>
    </location>
</feature>
<evidence type="ECO:0000313" key="5">
    <source>
        <dbReference type="Proteomes" id="UP001243989"/>
    </source>
</evidence>
<proteinExistence type="inferred from homology"/>
<dbReference type="GO" id="GO:0031929">
    <property type="term" value="P:TOR signaling"/>
    <property type="evidence" value="ECO:0007669"/>
    <property type="project" value="InterPro"/>
</dbReference>
<dbReference type="PANTHER" id="PTHR19842">
    <property type="entry name" value="G BETA-LIKE PROTEIN GBL"/>
    <property type="match status" value="1"/>
</dbReference>
<dbReference type="Gene3D" id="2.130.10.10">
    <property type="entry name" value="YVTN repeat-like/Quinoprotein amine dehydrogenase"/>
    <property type="match status" value="1"/>
</dbReference>
<dbReference type="EMBL" id="JAHMHQ010000005">
    <property type="protein sequence ID" value="KAK1639385.1"/>
    <property type="molecule type" value="Genomic_DNA"/>
</dbReference>
<keyword evidence="2" id="KW-0853">WD repeat</keyword>
<comment type="similarity">
    <text evidence="1">Belongs to the WD repeat LST8 family.</text>
</comment>
<feature type="region of interest" description="Disordered" evidence="3">
    <location>
        <begin position="1"/>
        <end position="60"/>
    </location>
</feature>
<keyword evidence="5" id="KW-1185">Reference proteome</keyword>
<dbReference type="PROSITE" id="PS50082">
    <property type="entry name" value="WD_REPEATS_2"/>
    <property type="match status" value="1"/>
</dbReference>
<evidence type="ECO:0000313" key="4">
    <source>
        <dbReference type="EMBL" id="KAK1639385.1"/>
    </source>
</evidence>
<gene>
    <name evidence="4" type="ORF">BDP81DRAFT_343384</name>
</gene>
<evidence type="ECO:0000256" key="1">
    <source>
        <dbReference type="ARBA" id="ARBA00009890"/>
    </source>
</evidence>
<dbReference type="GeneID" id="85470920"/>
<evidence type="ECO:0008006" key="6">
    <source>
        <dbReference type="Google" id="ProtNLM"/>
    </source>
</evidence>
<dbReference type="GO" id="GO:0032956">
    <property type="term" value="P:regulation of actin cytoskeleton organization"/>
    <property type="evidence" value="ECO:0007669"/>
    <property type="project" value="TreeGrafter"/>
</dbReference>
<name>A0AAJ0EJX6_9PEZI</name>
<dbReference type="PANTHER" id="PTHR19842:SF2">
    <property type="entry name" value="WD REPEAT PROTEIN (AFU_ORTHOLOGUE AFUA_5G04300)"/>
    <property type="match status" value="1"/>
</dbReference>
<evidence type="ECO:0000256" key="3">
    <source>
        <dbReference type="SAM" id="MobiDB-lite"/>
    </source>
</evidence>
<comment type="caution">
    <text evidence="4">The sequence shown here is derived from an EMBL/GenBank/DDBJ whole genome shotgun (WGS) entry which is preliminary data.</text>
</comment>
<protein>
    <recommendedName>
        <fullName evidence="6">Rik1-associated factor 1</fullName>
    </recommendedName>
</protein>
<feature type="repeat" description="WD" evidence="2">
    <location>
        <begin position="883"/>
        <end position="907"/>
    </location>
</feature>
<sequence length="1153" mass="128480">MFATPRDTTTATPSIDSTAAPKRTADIIDLTLDDDDDGDDKTPPASSSRLPETKPPRKRFRIDYGPKCPVDPNGGDPEMYTEYLNKQVRPFITQALLELPTEKFKVAEIARTVIKEVYRVAIEDEIIDINDGRLTQSAVNELVFIARFCIKDYCDNHEKFRKQPNPPTPTSPPPPPPPAYTPAPRGRNFKFNPAIFSGIPVPLHPDGYRGSRLAAQGPSTAPARPGPRPAKKQAKPKPPPKPRREPQPVPEQGLQLVPEQEPDSEPQAPAIEPPTVAVSSTNYRTRAQARSFKSWKAHDSQAKAAATPGHKAKVAWMTMARRPYTTTEERQTILRGTSKLVRNVPAAAALGSLPFHVDFTPDEMDDVRRIVRAMCDKKVKRKRRNDTDRELGKMLRKRPDLLTAIPPMIELKGTLAQRDRVAIRNFLDELANRHKNPARHPKVLTLEVDESDKQGEAQRTSQISALLLAREIDGNRGFGRMRRHVNFTNEFRKAHEDDMEMRAEWVGCAGDIMTIVWTSDTNFICGATAHSDSHNQQYNKAGNLLLCSTTLGQLQAYPDHRIPRPIVEKGENSTEAMRESQSPWLYSSVVSSDYDRTNNRAYTSSFDKTVKVWKFDDRGANMEALGTWAHAGNVNFVAVSKHESGMVATAADVSTQAVRVYRVNNDNVSQSPYHIFTGSRAWDEGNEETTATQKWAYFPATMQWGLAEGVQHLLLVGYSPRSLTGDDNDIPDEKLSTGEICLWNCLTGEKIKVLTASTQNVFEVVWHPTLPSFIVATSPAGLMVDDQTLTQIRVFRPSLIPEGDTAFGEMQCLDCPAKDINELTIKPNSVLCSYVTAACTDGKVYVWDTSRGDKPIHALRHKKPIDELLGNRDEVDVGVKFTAWGTTADRFYTGGSDGVVKVWNVRNLPQPLVRDLLEAPGAIACGAFSPCYSRLAIGDASGRVMLLSLNKEDEPPAKFVLPPMPPGMRPRRPVRRPIPVIEHADPPAPHNQNQEQNQEPKTGVERGRSMLSSGQLIRHPDATVGVIQGPAYSTLGLHCPKSHFEGDASQPLLAKVEEIQQENQKMFRRRSLRLARLRPLTDVGSVALERRHAGNVARDLDLQGLDEITKLDLLMDQVNIDDPIYDEGWDYEYEEGDLEKSIWATLSEEAETL</sequence>
<evidence type="ECO:0000256" key="2">
    <source>
        <dbReference type="PROSITE-ProRule" id="PRU00221"/>
    </source>
</evidence>
<feature type="compositionally biased region" description="Polar residues" evidence="3">
    <location>
        <begin position="1"/>
        <end position="17"/>
    </location>
</feature>
<accession>A0AAJ0EJX6</accession>